<dbReference type="InterPro" id="IPR003439">
    <property type="entry name" value="ABC_transporter-like_ATP-bd"/>
</dbReference>
<dbReference type="PANTHER" id="PTHR43297">
    <property type="entry name" value="OLIGOPEPTIDE TRANSPORT ATP-BINDING PROTEIN APPD"/>
    <property type="match status" value="1"/>
</dbReference>
<sequence>MTRLLDIKDLHVGLPAGGQRQYAVESANLHLDANEILCVVGESGSGKSLTARAIMGLLPKPHVHIAKGQVNFQGEDLAAASEARLRQIRGSEISMIFQEPMTALNPVMTIGGQIDEVFRFHEKMPGHERRSRALKLLQDVQLPDPEQALGAYPHQLSGGQRQRAMIAMALALDPKILIADEPTTALDVTTQAQVLRLIKQMQETHGTGVVFITHDFGVVADIADRVAVMQNGLVVETGPTEEVLRRPSHPYTQALMAAVPSLIPRAARPRAEEKVLRVNALTKTYRGGGGLFGGKVRVVHAAKEVTLDLTRGETLGIVGESGSGKSTVARCIVRLNDAEAGEILLGDTDLRPLGRAAMRPHRAKIQMVFQDPFASLNPRSKVGRIIAQGPEMYGASRSEAREKALELLRIVGLDGRAYDRFPHEFSGGQRQRIGIARALALEPEILVADEPVSALDVSIQAQILDLLDEIRDRMNLSMIFITHDLRVAAQVCDRIAVMQSGEMVEIGPTAELFANPQHPYTTELLAAVPGKGWFSADGKALTEAS</sequence>
<dbReference type="SMART" id="SM00382">
    <property type="entry name" value="AAA"/>
    <property type="match status" value="2"/>
</dbReference>
<dbReference type="InterPro" id="IPR017871">
    <property type="entry name" value="ABC_transporter-like_CS"/>
</dbReference>
<name>A0ABV5JMG2_9RHOB</name>
<protein>
    <submittedName>
        <fullName evidence="9">ABC transporter ATP-binding protein</fullName>
    </submittedName>
</protein>
<keyword evidence="7" id="KW-0472">Membrane</keyword>
<evidence type="ECO:0000313" key="9">
    <source>
        <dbReference type="EMBL" id="MFB9233667.1"/>
    </source>
</evidence>
<comment type="subcellular location">
    <subcellularLocation>
        <location evidence="1">Cell inner membrane</location>
        <topology evidence="1">Peripheral membrane protein</topology>
    </subcellularLocation>
</comment>
<keyword evidence="10" id="KW-1185">Reference proteome</keyword>
<comment type="caution">
    <text evidence="9">The sequence shown here is derived from an EMBL/GenBank/DDBJ whole genome shotgun (WGS) entry which is preliminary data.</text>
</comment>
<dbReference type="SUPFAM" id="SSF52540">
    <property type="entry name" value="P-loop containing nucleoside triphosphate hydrolases"/>
    <property type="match status" value="2"/>
</dbReference>
<keyword evidence="4" id="KW-1003">Cell membrane</keyword>
<dbReference type="NCBIfam" id="NF007739">
    <property type="entry name" value="PRK10419.1"/>
    <property type="match status" value="2"/>
</dbReference>
<evidence type="ECO:0000313" key="10">
    <source>
        <dbReference type="Proteomes" id="UP001589683"/>
    </source>
</evidence>
<evidence type="ECO:0000256" key="7">
    <source>
        <dbReference type="ARBA" id="ARBA00023136"/>
    </source>
</evidence>
<gene>
    <name evidence="9" type="ORF">ACFFUT_17880</name>
</gene>
<dbReference type="PANTHER" id="PTHR43297:SF2">
    <property type="entry name" value="DIPEPTIDE TRANSPORT ATP-BINDING PROTEIN DPPD"/>
    <property type="match status" value="1"/>
</dbReference>
<keyword evidence="3" id="KW-0813">Transport</keyword>
<evidence type="ECO:0000259" key="8">
    <source>
        <dbReference type="PROSITE" id="PS50893"/>
    </source>
</evidence>
<dbReference type="InterPro" id="IPR050388">
    <property type="entry name" value="ABC_Ni/Peptide_Import"/>
</dbReference>
<dbReference type="Proteomes" id="UP001589683">
    <property type="component" value="Unassembled WGS sequence"/>
</dbReference>
<dbReference type="PROSITE" id="PS00211">
    <property type="entry name" value="ABC_TRANSPORTER_1"/>
    <property type="match status" value="2"/>
</dbReference>
<accession>A0ABV5JMG2</accession>
<evidence type="ECO:0000256" key="6">
    <source>
        <dbReference type="ARBA" id="ARBA00022840"/>
    </source>
</evidence>
<evidence type="ECO:0000256" key="2">
    <source>
        <dbReference type="ARBA" id="ARBA00005417"/>
    </source>
</evidence>
<dbReference type="GO" id="GO:0005524">
    <property type="term" value="F:ATP binding"/>
    <property type="evidence" value="ECO:0007669"/>
    <property type="project" value="UniProtKB-KW"/>
</dbReference>
<evidence type="ECO:0000256" key="1">
    <source>
        <dbReference type="ARBA" id="ARBA00004417"/>
    </source>
</evidence>
<evidence type="ECO:0000256" key="4">
    <source>
        <dbReference type="ARBA" id="ARBA00022475"/>
    </source>
</evidence>
<keyword evidence="5" id="KW-0547">Nucleotide-binding</keyword>
<dbReference type="NCBIfam" id="NF008453">
    <property type="entry name" value="PRK11308.1"/>
    <property type="match status" value="2"/>
</dbReference>
<evidence type="ECO:0000256" key="5">
    <source>
        <dbReference type="ARBA" id="ARBA00022741"/>
    </source>
</evidence>
<dbReference type="EMBL" id="JBHMEA010000051">
    <property type="protein sequence ID" value="MFB9233667.1"/>
    <property type="molecule type" value="Genomic_DNA"/>
</dbReference>
<proteinExistence type="inferred from homology"/>
<dbReference type="PROSITE" id="PS50893">
    <property type="entry name" value="ABC_TRANSPORTER_2"/>
    <property type="match status" value="2"/>
</dbReference>
<dbReference type="InterPro" id="IPR027417">
    <property type="entry name" value="P-loop_NTPase"/>
</dbReference>
<feature type="domain" description="ABC transporter" evidence="8">
    <location>
        <begin position="5"/>
        <end position="256"/>
    </location>
</feature>
<keyword evidence="6 9" id="KW-0067">ATP-binding</keyword>
<dbReference type="Pfam" id="PF08352">
    <property type="entry name" value="oligo_HPY"/>
    <property type="match status" value="2"/>
</dbReference>
<dbReference type="InterPro" id="IPR013563">
    <property type="entry name" value="Oligopep_ABC_C"/>
</dbReference>
<dbReference type="Pfam" id="PF00005">
    <property type="entry name" value="ABC_tran"/>
    <property type="match status" value="2"/>
</dbReference>
<feature type="domain" description="ABC transporter" evidence="8">
    <location>
        <begin position="276"/>
        <end position="525"/>
    </location>
</feature>
<comment type="similarity">
    <text evidence="2">Belongs to the ABC transporter superfamily.</text>
</comment>
<dbReference type="Gene3D" id="3.40.50.300">
    <property type="entry name" value="P-loop containing nucleotide triphosphate hydrolases"/>
    <property type="match status" value="2"/>
</dbReference>
<organism evidence="9 10">
    <name type="scientific">Pseudohalocynthiibacter aestuariivivens</name>
    <dbReference type="NCBI Taxonomy" id="1591409"/>
    <lineage>
        <taxon>Bacteria</taxon>
        <taxon>Pseudomonadati</taxon>
        <taxon>Pseudomonadota</taxon>
        <taxon>Alphaproteobacteria</taxon>
        <taxon>Rhodobacterales</taxon>
        <taxon>Paracoccaceae</taxon>
        <taxon>Pseudohalocynthiibacter</taxon>
    </lineage>
</organism>
<dbReference type="RefSeq" id="WP_213889487.1">
    <property type="nucleotide sequence ID" value="NZ_JAGFNU010000007.1"/>
</dbReference>
<reference evidence="9 10" key="1">
    <citation type="submission" date="2024-09" db="EMBL/GenBank/DDBJ databases">
        <authorList>
            <person name="Sun Q."/>
            <person name="Mori K."/>
        </authorList>
    </citation>
    <scope>NUCLEOTIDE SEQUENCE [LARGE SCALE GENOMIC DNA]</scope>
    <source>
        <strain evidence="9 10">CECT 8726</strain>
    </source>
</reference>
<evidence type="ECO:0000256" key="3">
    <source>
        <dbReference type="ARBA" id="ARBA00022448"/>
    </source>
</evidence>
<dbReference type="CDD" id="cd03257">
    <property type="entry name" value="ABC_NikE_OppD_transporters"/>
    <property type="match status" value="2"/>
</dbReference>
<dbReference type="InterPro" id="IPR003593">
    <property type="entry name" value="AAA+_ATPase"/>
</dbReference>